<evidence type="ECO:0000313" key="1">
    <source>
        <dbReference type="EMBL" id="CAG8578576.1"/>
    </source>
</evidence>
<feature type="non-terminal residue" evidence="1">
    <location>
        <position position="1"/>
    </location>
</feature>
<sequence length="111" mass="12826">IIDIIVASLKDKFLVEAKGSRFRHVVLSKELWPTIDVVVGLFIKGIHNAYAVRETVEWRRNSLTPIQIKVAEHMCKKLNIECQIVEPSGIIYQWRGNSGQRIRYNPNRLSI</sequence>
<evidence type="ECO:0000313" key="2">
    <source>
        <dbReference type="Proteomes" id="UP000789375"/>
    </source>
</evidence>
<proteinExistence type="predicted"/>
<gene>
    <name evidence="1" type="ORF">FMOSSE_LOCUS7831</name>
</gene>
<organism evidence="1 2">
    <name type="scientific">Funneliformis mosseae</name>
    <name type="common">Endomycorrhizal fungus</name>
    <name type="synonym">Glomus mosseae</name>
    <dbReference type="NCBI Taxonomy" id="27381"/>
    <lineage>
        <taxon>Eukaryota</taxon>
        <taxon>Fungi</taxon>
        <taxon>Fungi incertae sedis</taxon>
        <taxon>Mucoromycota</taxon>
        <taxon>Glomeromycotina</taxon>
        <taxon>Glomeromycetes</taxon>
        <taxon>Glomerales</taxon>
        <taxon>Glomeraceae</taxon>
        <taxon>Funneliformis</taxon>
    </lineage>
</organism>
<protein>
    <submittedName>
        <fullName evidence="1">3713_t:CDS:1</fullName>
    </submittedName>
</protein>
<comment type="caution">
    <text evidence="1">The sequence shown here is derived from an EMBL/GenBank/DDBJ whole genome shotgun (WGS) entry which is preliminary data.</text>
</comment>
<name>A0A9N9G5H9_FUNMO</name>
<reference evidence="1" key="1">
    <citation type="submission" date="2021-06" db="EMBL/GenBank/DDBJ databases">
        <authorList>
            <person name="Kallberg Y."/>
            <person name="Tangrot J."/>
            <person name="Rosling A."/>
        </authorList>
    </citation>
    <scope>NUCLEOTIDE SEQUENCE</scope>
    <source>
        <strain evidence="1">87-6 pot B 2015</strain>
    </source>
</reference>
<accession>A0A9N9G5H9</accession>
<keyword evidence="2" id="KW-1185">Reference proteome</keyword>
<dbReference type="Proteomes" id="UP000789375">
    <property type="component" value="Unassembled WGS sequence"/>
</dbReference>
<dbReference type="AlphaFoldDB" id="A0A9N9G5H9"/>
<dbReference type="EMBL" id="CAJVPP010001912">
    <property type="protein sequence ID" value="CAG8578576.1"/>
    <property type="molecule type" value="Genomic_DNA"/>
</dbReference>